<evidence type="ECO:0000256" key="1">
    <source>
        <dbReference type="ARBA" id="ARBA00000085"/>
    </source>
</evidence>
<keyword evidence="8" id="KW-0902">Two-component regulatory system</keyword>
<dbReference type="InterPro" id="IPR036890">
    <property type="entry name" value="HATPase_C_sf"/>
</dbReference>
<name>D0LZR2_HALO1</name>
<dbReference type="AlphaFoldDB" id="D0LZR2"/>
<keyword evidence="3" id="KW-0597">Phosphoprotein</keyword>
<dbReference type="CDD" id="cd00082">
    <property type="entry name" value="HisKA"/>
    <property type="match status" value="1"/>
</dbReference>
<keyword evidence="4" id="KW-0808">Transferase</keyword>
<evidence type="ECO:0000313" key="13">
    <source>
        <dbReference type="Proteomes" id="UP000001880"/>
    </source>
</evidence>
<keyword evidence="13" id="KW-1185">Reference proteome</keyword>
<keyword evidence="10" id="KW-0472">Membrane</keyword>
<keyword evidence="7" id="KW-0067">ATP-binding</keyword>
<dbReference type="SUPFAM" id="SSF55874">
    <property type="entry name" value="ATPase domain of HSP90 chaperone/DNA topoisomerase II/histidine kinase"/>
    <property type="match status" value="1"/>
</dbReference>
<comment type="catalytic activity">
    <reaction evidence="1">
        <text>ATP + protein L-histidine = ADP + protein N-phospho-L-histidine.</text>
        <dbReference type="EC" id="2.7.13.3"/>
    </reaction>
</comment>
<dbReference type="PRINTS" id="PR00344">
    <property type="entry name" value="BCTRLSENSOR"/>
</dbReference>
<feature type="transmembrane region" description="Helical" evidence="10">
    <location>
        <begin position="125"/>
        <end position="143"/>
    </location>
</feature>
<dbReference type="SMART" id="SM00387">
    <property type="entry name" value="HATPase_c"/>
    <property type="match status" value="1"/>
</dbReference>
<feature type="transmembrane region" description="Helical" evidence="10">
    <location>
        <begin position="190"/>
        <end position="210"/>
    </location>
</feature>
<feature type="compositionally biased region" description="Pro residues" evidence="9">
    <location>
        <begin position="714"/>
        <end position="732"/>
    </location>
</feature>
<feature type="region of interest" description="Disordered" evidence="9">
    <location>
        <begin position="708"/>
        <end position="752"/>
    </location>
</feature>
<accession>D0LZR2</accession>
<protein>
    <recommendedName>
        <fullName evidence="2">histidine kinase</fullName>
        <ecNumber evidence="2">2.7.13.3</ecNumber>
    </recommendedName>
</protein>
<feature type="transmembrane region" description="Helical" evidence="10">
    <location>
        <begin position="164"/>
        <end position="184"/>
    </location>
</feature>
<dbReference type="InterPro" id="IPR036097">
    <property type="entry name" value="HisK_dim/P_sf"/>
</dbReference>
<dbReference type="HOGENOM" id="CLU_375920_0_0_7"/>
<dbReference type="Gene3D" id="1.10.287.130">
    <property type="match status" value="1"/>
</dbReference>
<feature type="compositionally biased region" description="Basic and acidic residues" evidence="9">
    <location>
        <begin position="375"/>
        <end position="394"/>
    </location>
</feature>
<keyword evidence="5" id="KW-0547">Nucleotide-binding</keyword>
<feature type="transmembrane region" description="Helical" evidence="10">
    <location>
        <begin position="222"/>
        <end position="243"/>
    </location>
</feature>
<gene>
    <name evidence="12" type="ordered locus">Hoch_5559</name>
</gene>
<dbReference type="SUPFAM" id="SSF47384">
    <property type="entry name" value="Homodimeric domain of signal transducing histidine kinase"/>
    <property type="match status" value="1"/>
</dbReference>
<feature type="transmembrane region" description="Helical" evidence="10">
    <location>
        <begin position="103"/>
        <end position="119"/>
    </location>
</feature>
<reference evidence="12 13" key="1">
    <citation type="journal article" date="2010" name="Stand. Genomic Sci.">
        <title>Complete genome sequence of Haliangium ochraceum type strain (SMP-2).</title>
        <authorList>
            <consortium name="US DOE Joint Genome Institute (JGI-PGF)"/>
            <person name="Ivanova N."/>
            <person name="Daum C."/>
            <person name="Lang E."/>
            <person name="Abt B."/>
            <person name="Kopitz M."/>
            <person name="Saunders E."/>
            <person name="Lapidus A."/>
            <person name="Lucas S."/>
            <person name="Glavina Del Rio T."/>
            <person name="Nolan M."/>
            <person name="Tice H."/>
            <person name="Copeland A."/>
            <person name="Cheng J.F."/>
            <person name="Chen F."/>
            <person name="Bruce D."/>
            <person name="Goodwin L."/>
            <person name="Pitluck S."/>
            <person name="Mavromatis K."/>
            <person name="Pati A."/>
            <person name="Mikhailova N."/>
            <person name="Chen A."/>
            <person name="Palaniappan K."/>
            <person name="Land M."/>
            <person name="Hauser L."/>
            <person name="Chang Y.J."/>
            <person name="Jeffries C.D."/>
            <person name="Detter J.C."/>
            <person name="Brettin T."/>
            <person name="Rohde M."/>
            <person name="Goker M."/>
            <person name="Bristow J."/>
            <person name="Markowitz V."/>
            <person name="Eisen J.A."/>
            <person name="Hugenholtz P."/>
            <person name="Kyrpides N.C."/>
            <person name="Klenk H.P."/>
        </authorList>
    </citation>
    <scope>NUCLEOTIDE SEQUENCE [LARGE SCALE GENOMIC DNA]</scope>
    <source>
        <strain evidence="13">DSM 14365 / CIP 107738 / JCM 11303 / AJ 13395 / SMP-2</strain>
    </source>
</reference>
<dbReference type="InterPro" id="IPR005467">
    <property type="entry name" value="His_kinase_dom"/>
</dbReference>
<proteinExistence type="predicted"/>
<evidence type="ECO:0000256" key="3">
    <source>
        <dbReference type="ARBA" id="ARBA00022553"/>
    </source>
</evidence>
<dbReference type="Pfam" id="PF00512">
    <property type="entry name" value="HisKA"/>
    <property type="match status" value="1"/>
</dbReference>
<dbReference type="Pfam" id="PF02518">
    <property type="entry name" value="HATPase_c"/>
    <property type="match status" value="1"/>
</dbReference>
<evidence type="ECO:0000256" key="2">
    <source>
        <dbReference type="ARBA" id="ARBA00012438"/>
    </source>
</evidence>
<evidence type="ECO:0000256" key="9">
    <source>
        <dbReference type="SAM" id="MobiDB-lite"/>
    </source>
</evidence>
<dbReference type="Gene3D" id="3.30.450.40">
    <property type="match status" value="1"/>
</dbReference>
<dbReference type="EMBL" id="CP001804">
    <property type="protein sequence ID" value="ACY18041.1"/>
    <property type="molecule type" value="Genomic_DNA"/>
</dbReference>
<dbReference type="KEGG" id="hoh:Hoch_5559"/>
<evidence type="ECO:0000256" key="7">
    <source>
        <dbReference type="ARBA" id="ARBA00022840"/>
    </source>
</evidence>
<dbReference type="STRING" id="502025.Hoch_5559"/>
<evidence type="ECO:0000256" key="6">
    <source>
        <dbReference type="ARBA" id="ARBA00022777"/>
    </source>
</evidence>
<feature type="transmembrane region" description="Helical" evidence="10">
    <location>
        <begin position="64"/>
        <end position="83"/>
    </location>
</feature>
<dbReference type="PANTHER" id="PTHR43065:SF10">
    <property type="entry name" value="PEROXIDE STRESS-ACTIVATED HISTIDINE KINASE MAK3"/>
    <property type="match status" value="1"/>
</dbReference>
<dbReference type="InterPro" id="IPR004358">
    <property type="entry name" value="Sig_transdc_His_kin-like_C"/>
</dbReference>
<dbReference type="SMART" id="SM00388">
    <property type="entry name" value="HisKA"/>
    <property type="match status" value="1"/>
</dbReference>
<dbReference type="eggNOG" id="COG2203">
    <property type="taxonomic scope" value="Bacteria"/>
</dbReference>
<feature type="domain" description="Histidine kinase" evidence="11">
    <location>
        <begin position="491"/>
        <end position="712"/>
    </location>
</feature>
<dbReference type="InterPro" id="IPR029016">
    <property type="entry name" value="GAF-like_dom_sf"/>
</dbReference>
<keyword evidence="6 12" id="KW-0418">Kinase</keyword>
<evidence type="ECO:0000256" key="8">
    <source>
        <dbReference type="ARBA" id="ARBA00023012"/>
    </source>
</evidence>
<dbReference type="Gene3D" id="3.30.565.10">
    <property type="entry name" value="Histidine kinase-like ATPase, C-terminal domain"/>
    <property type="match status" value="1"/>
</dbReference>
<dbReference type="Proteomes" id="UP000001880">
    <property type="component" value="Chromosome"/>
</dbReference>
<organism evidence="12 13">
    <name type="scientific">Haliangium ochraceum (strain DSM 14365 / JCM 11303 / SMP-2)</name>
    <dbReference type="NCBI Taxonomy" id="502025"/>
    <lineage>
        <taxon>Bacteria</taxon>
        <taxon>Pseudomonadati</taxon>
        <taxon>Myxococcota</taxon>
        <taxon>Polyangia</taxon>
        <taxon>Haliangiales</taxon>
        <taxon>Kofleriaceae</taxon>
        <taxon>Haliangium</taxon>
    </lineage>
</organism>
<evidence type="ECO:0000256" key="10">
    <source>
        <dbReference type="SAM" id="Phobius"/>
    </source>
</evidence>
<dbReference type="PROSITE" id="PS50109">
    <property type="entry name" value="HIS_KIN"/>
    <property type="match status" value="1"/>
</dbReference>
<dbReference type="InterPro" id="IPR003661">
    <property type="entry name" value="HisK_dim/P_dom"/>
</dbReference>
<feature type="region of interest" description="Disordered" evidence="9">
    <location>
        <begin position="375"/>
        <end position="398"/>
    </location>
</feature>
<evidence type="ECO:0000256" key="5">
    <source>
        <dbReference type="ARBA" id="ARBA00022741"/>
    </source>
</evidence>
<dbReference type="GO" id="GO:0000155">
    <property type="term" value="F:phosphorelay sensor kinase activity"/>
    <property type="evidence" value="ECO:0007669"/>
    <property type="project" value="InterPro"/>
</dbReference>
<dbReference type="SUPFAM" id="SSF55781">
    <property type="entry name" value="GAF domain-like"/>
    <property type="match status" value="1"/>
</dbReference>
<feature type="transmembrane region" description="Helical" evidence="10">
    <location>
        <begin position="39"/>
        <end position="58"/>
    </location>
</feature>
<evidence type="ECO:0000313" key="12">
    <source>
        <dbReference type="EMBL" id="ACY18041.1"/>
    </source>
</evidence>
<evidence type="ECO:0000256" key="4">
    <source>
        <dbReference type="ARBA" id="ARBA00022679"/>
    </source>
</evidence>
<dbReference type="InterPro" id="IPR003594">
    <property type="entry name" value="HATPase_dom"/>
</dbReference>
<feature type="transmembrane region" description="Helical" evidence="10">
    <location>
        <begin position="6"/>
        <end position="27"/>
    </location>
</feature>
<dbReference type="GO" id="GO:0005524">
    <property type="term" value="F:ATP binding"/>
    <property type="evidence" value="ECO:0007669"/>
    <property type="project" value="UniProtKB-KW"/>
</dbReference>
<keyword evidence="10" id="KW-1133">Transmembrane helix</keyword>
<dbReference type="eggNOG" id="COG3852">
    <property type="taxonomic scope" value="Bacteria"/>
</dbReference>
<sequence>MAVPGNIQAISALLSSILIVVIGVSVLLRDRTQRTYTSFAAFTIVLSSWHLCSFIATVTDSSTVRWLALWPAATIPPTAVAFFREFLSQPSIGGKRRPPRVTLAWTILACLALIYAGFIPIHETLFFQIPFGVYVFGGLYRCVYDTYKQYRATVKRVERVRVRYVLIGGFLATTFALIDVLPRFGVAWPALGNVFTILYLYFLSQSLFRYQLIDINELIGKMAVLGTLVALLWAVYGLLLAWIGRGQEGLFLLNALVASFVILLLYEPVRSRLENGIHRWLLRQRTELRGRIERLGRELLRVTHVDEMASLILTALEESRRVTHAAVYLLDSAGAGYDRKGYYGTAPIERIESATYSTLLARLRDSDGHYVDADELRAAHEPGREDGEGDRADEIPSFDPDTVGALRRQLESMNAGVVFPMYGSAATEQGPWLLGLLVVRDARTDSAFDRDDLDLFRQLATQAARTIEASEAFTRVKERDRLAAIGELSAGLAHEIRNPLGAIKGAAQLLVGPDGEPAPPSAESVEFVQIIIEEVDRLNNVVSQFLDYARATGSDTHKHRPISMNEVIDKTVQILRRDAPDNVAIRVHVDELLPPVSGDAATLLQVFLNLGQNAIQAMAESGGVLDILTTRRRRSRLGYGSFAEARFRDSGVGIASDVVDKLFIPFFTTREKGTGLGLPISERIVSEHGGTIEVRANPEGGSTFSVFLPALGPSRPPADEPTPPPLPLPWPRPNADGDAASETDGERGRGSE</sequence>
<dbReference type="PANTHER" id="PTHR43065">
    <property type="entry name" value="SENSOR HISTIDINE KINASE"/>
    <property type="match status" value="1"/>
</dbReference>
<evidence type="ECO:0000259" key="11">
    <source>
        <dbReference type="PROSITE" id="PS50109"/>
    </source>
</evidence>
<dbReference type="EC" id="2.7.13.3" evidence="2"/>
<keyword evidence="10" id="KW-0812">Transmembrane</keyword>